<gene>
    <name evidence="3" type="ORF">LITE_LOCUS47123</name>
</gene>
<name>A0AAV0RA72_9ROSI</name>
<evidence type="ECO:0000313" key="3">
    <source>
        <dbReference type="EMBL" id="CAI0554255.1"/>
    </source>
</evidence>
<proteinExistence type="predicted"/>
<dbReference type="Pfam" id="PF14695">
    <property type="entry name" value="LINES_C"/>
    <property type="match status" value="1"/>
</dbReference>
<dbReference type="Pfam" id="PF14694">
    <property type="entry name" value="LINES_N"/>
    <property type="match status" value="1"/>
</dbReference>
<dbReference type="AlphaFoldDB" id="A0AAV0RA72"/>
<organism evidence="3 4">
    <name type="scientific">Linum tenue</name>
    <dbReference type="NCBI Taxonomy" id="586396"/>
    <lineage>
        <taxon>Eukaryota</taxon>
        <taxon>Viridiplantae</taxon>
        <taxon>Streptophyta</taxon>
        <taxon>Embryophyta</taxon>
        <taxon>Tracheophyta</taxon>
        <taxon>Spermatophyta</taxon>
        <taxon>Magnoliopsida</taxon>
        <taxon>eudicotyledons</taxon>
        <taxon>Gunneridae</taxon>
        <taxon>Pentapetalae</taxon>
        <taxon>rosids</taxon>
        <taxon>fabids</taxon>
        <taxon>Malpighiales</taxon>
        <taxon>Linaceae</taxon>
        <taxon>Linum</taxon>
    </lineage>
</organism>
<dbReference type="PANTHER" id="PTHR16057">
    <property type="entry name" value="WINS1, 2 PROTEIN"/>
    <property type="match status" value="1"/>
</dbReference>
<reference evidence="3" key="1">
    <citation type="submission" date="2022-08" db="EMBL/GenBank/DDBJ databases">
        <authorList>
            <person name="Gutierrez-Valencia J."/>
        </authorList>
    </citation>
    <scope>NUCLEOTIDE SEQUENCE</scope>
</reference>
<keyword evidence="4" id="KW-1185">Reference proteome</keyword>
<dbReference type="Proteomes" id="UP001154282">
    <property type="component" value="Unassembled WGS sequence"/>
</dbReference>
<feature type="domain" description="Protein Lines C-terminal" evidence="2">
    <location>
        <begin position="631"/>
        <end position="666"/>
    </location>
</feature>
<evidence type="ECO:0000313" key="4">
    <source>
        <dbReference type="Proteomes" id="UP001154282"/>
    </source>
</evidence>
<dbReference type="EMBL" id="CAMGYJ010000010">
    <property type="protein sequence ID" value="CAI0554255.1"/>
    <property type="molecule type" value="Genomic_DNA"/>
</dbReference>
<evidence type="ECO:0000259" key="2">
    <source>
        <dbReference type="Pfam" id="PF14695"/>
    </source>
</evidence>
<dbReference type="PANTHER" id="PTHR16057:SF1">
    <property type="entry name" value="PROTEIN LINES HOMOLOG 1"/>
    <property type="match status" value="1"/>
</dbReference>
<protein>
    <recommendedName>
        <fullName evidence="5">Protein Lines C-terminal domain-containing protein</fullName>
    </recommendedName>
</protein>
<dbReference type="InterPro" id="IPR032794">
    <property type="entry name" value="LINES_N"/>
</dbReference>
<feature type="domain" description="Protein Lines N-terminal" evidence="1">
    <location>
        <begin position="454"/>
        <end position="563"/>
    </location>
</feature>
<accession>A0AAV0RA72</accession>
<evidence type="ECO:0008006" key="5">
    <source>
        <dbReference type="Google" id="ProtNLM"/>
    </source>
</evidence>
<comment type="caution">
    <text evidence="3">The sequence shown here is derived from an EMBL/GenBank/DDBJ whole genome shotgun (WGS) entry which is preliminary data.</text>
</comment>
<sequence length="675" mass="77275">MTGDWELPRLCRLVEELLRPYFEPDAGSVSLTREKEKNLLISLSKVYKEIQVWIREMEVDSDEETMVSECLSADAHEQHNCLMKVLADLILLLTVDSQYVQHSAGKIVVAVSELLAPSVSNWDSLVRSLWMCLELIVKHLLSCSPISNANEDLHFGSSSLMFLNRCLGNADWSTASHVIQILRNILKNLKEESDGQLLRVNNKYVYPFLSNVPWVRMDEFCTKEPKVVFLGSLISFLCSLVEQTVASESEVHLQDQHSTLPIVINFVPKLFLWCLGKAENRAKQSTFQYFTHKLLVFEICNIFLQMLLLRLSYGTHISCTTLVSWLKLLHDYFEELLLKPMSKVKTCQNDCLEGSPFLSSVSEGEAQHMGHSLHSQRQAILLFLRCCFSLISSTGENTKQLLKAHNSLSAVNMVSDPDFSGRSKGFIELYKWFQAHLRDSFLCGKEMHVDKCILFARSFLQLYLHEDDLLFKVLLQLVTASSCLEQQLEGKKQTYQDAEEYIGFLVSNAFSPVNLFHLLLSELHYDHQVLLDYLISKDLGISCAEYLLRCLRVTCSAWHLFIEFSVDENAMHNLSRKKQKILEDGPDFQADQPSASPTMDTYPSLNDKVKIDTDSSCKQNECIRLAFIEAKDCLLSLKVSIENLHRKNLFPYNPKALIQRLAKFEELCSNHDDFF</sequence>
<dbReference type="InterPro" id="IPR024875">
    <property type="entry name" value="Protein_Lines"/>
</dbReference>
<evidence type="ECO:0000259" key="1">
    <source>
        <dbReference type="Pfam" id="PF14694"/>
    </source>
</evidence>
<dbReference type="InterPro" id="IPR029415">
    <property type="entry name" value="Lines_C"/>
</dbReference>